<dbReference type="EMBL" id="JANSHE010002419">
    <property type="protein sequence ID" value="KAJ2992083.1"/>
    <property type="molecule type" value="Genomic_DNA"/>
</dbReference>
<keyword evidence="2" id="KW-1185">Reference proteome</keyword>
<proteinExistence type="predicted"/>
<name>A0ACC1PGE9_9APHY</name>
<comment type="caution">
    <text evidence="1">The sequence shown here is derived from an EMBL/GenBank/DDBJ whole genome shotgun (WGS) entry which is preliminary data.</text>
</comment>
<accession>A0ACC1PGE9</accession>
<evidence type="ECO:0000313" key="2">
    <source>
        <dbReference type="Proteomes" id="UP001144978"/>
    </source>
</evidence>
<dbReference type="Proteomes" id="UP001144978">
    <property type="component" value="Unassembled WGS sequence"/>
</dbReference>
<gene>
    <name evidence="1" type="ORF">NUW54_g8015</name>
</gene>
<evidence type="ECO:0000313" key="1">
    <source>
        <dbReference type="EMBL" id="KAJ2992083.1"/>
    </source>
</evidence>
<organism evidence="1 2">
    <name type="scientific">Trametes sanguinea</name>
    <dbReference type="NCBI Taxonomy" id="158606"/>
    <lineage>
        <taxon>Eukaryota</taxon>
        <taxon>Fungi</taxon>
        <taxon>Dikarya</taxon>
        <taxon>Basidiomycota</taxon>
        <taxon>Agaricomycotina</taxon>
        <taxon>Agaricomycetes</taxon>
        <taxon>Polyporales</taxon>
        <taxon>Polyporaceae</taxon>
        <taxon>Trametes</taxon>
    </lineage>
</organism>
<sequence length="710" mass="76050">MCVCGAASVLTDQTREPRSAHSNAFRRSGYPESFTTTYSLLRSASSPRTAAPILHGTPQGQPGTRRALTATPRTRYACAKAISTDGHSRADRRNLNAVLTTRARLRQGLPLRSLRCYTAAAAAHRSLFAGRGILFVAGHWRAAPRRFTRRPCPATCTAVSTTLLGGLHSCRSRSSHLTPCSPQASRSDPILLCEVPRLEPLTVGYRPRTGTSTASASERSEELPSPTLGMADRRVWKARRPTTMSVKDAKHIVLVPMIMWGHTRPMCTLAACLVKLRNVIVTMFMSGAFAERVRAEIAKDFEPGEEQLLARITLVPLRQSNSPFDSASYEADFLDVWAQFMGGRPLGGCAVDGTPRVVDPSEKDRLSGAIVDVRRQTDVSTLVRALTGRARRCSAIRAFSELHGLKERLGMKVFTLFPAAASCRVAKDGVGYKPIVSARPLLSLPLLPPSPSPSPSPSMMAEAAYLSTHTDLSTRPSATLVTDKVDPDALVSTSTATRVEAGKTSGSPAADSESQPLTFIVNLSIQKHDDNAKHADEKRHDGPKSEPRPDGAGEPRKANEVDGSEVIAVGPPSLSVDPQGAGSPSPSAISDQAGSESRAMPNPINDAAVARGLEAAPPGPLAQTAEAPHTETEPQSLQDSTSDKPAIPHDPAGGPYIHDDIFEIDLSIFQTYNPALYSLACDSSSCRASTSTGLRFHSSCHRRVSLTTRD</sequence>
<reference evidence="1" key="1">
    <citation type="submission" date="2022-08" db="EMBL/GenBank/DDBJ databases">
        <title>Genome Sequence of Pycnoporus sanguineus.</title>
        <authorList>
            <person name="Buettner E."/>
        </authorList>
    </citation>
    <scope>NUCLEOTIDE SEQUENCE</scope>
    <source>
        <strain evidence="1">CG-C14</strain>
    </source>
</reference>
<protein>
    <submittedName>
        <fullName evidence="1">Uncharacterized protein</fullName>
    </submittedName>
</protein>